<dbReference type="EMBL" id="JAAVUM010000012">
    <property type="protein sequence ID" value="NKE07029.1"/>
    <property type="molecule type" value="Genomic_DNA"/>
</dbReference>
<name>A0A846TJT0_9BACI</name>
<gene>
    <name evidence="1" type="ORF">GWK17_16390</name>
</gene>
<dbReference type="RefSeq" id="WP_167833442.1">
    <property type="nucleotide sequence ID" value="NZ_JAAVUM010000012.1"/>
</dbReference>
<reference evidence="1 2" key="1">
    <citation type="submission" date="2020-03" db="EMBL/GenBank/DDBJ databases">
        <authorList>
            <person name="Sun Q."/>
        </authorList>
    </citation>
    <scope>NUCLEOTIDE SEQUENCE [LARGE SCALE GENOMIC DNA]</scope>
    <source>
        <strain evidence="1 2">KACC 21451</strain>
    </source>
</reference>
<accession>A0A846TJT0</accession>
<sequence>MFNIEPETKETNIRCPRCGSRLLETSQSDNLYCPSCEDEIDASDFLD</sequence>
<dbReference type="AlphaFoldDB" id="A0A846TJT0"/>
<organism evidence="1 2">
    <name type="scientific">Mesobacillus selenatarsenatis</name>
    <dbReference type="NCBI Taxonomy" id="388741"/>
    <lineage>
        <taxon>Bacteria</taxon>
        <taxon>Bacillati</taxon>
        <taxon>Bacillota</taxon>
        <taxon>Bacilli</taxon>
        <taxon>Bacillales</taxon>
        <taxon>Bacillaceae</taxon>
        <taxon>Mesobacillus</taxon>
    </lineage>
</organism>
<evidence type="ECO:0000313" key="1">
    <source>
        <dbReference type="EMBL" id="NKE07029.1"/>
    </source>
</evidence>
<proteinExistence type="predicted"/>
<protein>
    <submittedName>
        <fullName evidence="1">Uncharacterized protein</fullName>
    </submittedName>
</protein>
<comment type="caution">
    <text evidence="1">The sequence shown here is derived from an EMBL/GenBank/DDBJ whole genome shotgun (WGS) entry which is preliminary data.</text>
</comment>
<dbReference type="Proteomes" id="UP000587942">
    <property type="component" value="Unassembled WGS sequence"/>
</dbReference>
<evidence type="ECO:0000313" key="2">
    <source>
        <dbReference type="Proteomes" id="UP000587942"/>
    </source>
</evidence>